<organism evidence="1 2">
    <name type="scientific">Blautia obeum</name>
    <dbReference type="NCBI Taxonomy" id="40520"/>
    <lineage>
        <taxon>Bacteria</taxon>
        <taxon>Bacillati</taxon>
        <taxon>Bacillota</taxon>
        <taxon>Clostridia</taxon>
        <taxon>Lachnospirales</taxon>
        <taxon>Lachnospiraceae</taxon>
        <taxon>Blautia</taxon>
    </lineage>
</organism>
<keyword evidence="1" id="KW-0489">Methyltransferase</keyword>
<dbReference type="NCBIfam" id="NF038110">
    <property type="entry name" value="Lys_methyl_FliB"/>
    <property type="match status" value="1"/>
</dbReference>
<protein>
    <submittedName>
        <fullName evidence="1">Flagellin lysine-N-methylase</fullName>
    </submittedName>
</protein>
<evidence type="ECO:0000313" key="1">
    <source>
        <dbReference type="EMBL" id="RCH42457.1"/>
    </source>
</evidence>
<dbReference type="AlphaFoldDB" id="A0A367FVI4"/>
<dbReference type="GO" id="GO:0008168">
    <property type="term" value="F:methyltransferase activity"/>
    <property type="evidence" value="ECO:0007669"/>
    <property type="project" value="UniProtKB-KW"/>
</dbReference>
<dbReference type="RefSeq" id="WP_059086870.1">
    <property type="nucleotide sequence ID" value="NZ_PSQG01000022.1"/>
</dbReference>
<dbReference type="Proteomes" id="UP000253208">
    <property type="component" value="Unassembled WGS sequence"/>
</dbReference>
<keyword evidence="1" id="KW-0969">Cilium</keyword>
<name>A0A367FVI4_9FIRM</name>
<dbReference type="EMBL" id="PSQG01000022">
    <property type="protein sequence ID" value="RCH42457.1"/>
    <property type="molecule type" value="Genomic_DNA"/>
</dbReference>
<accession>A0A367FVI4</accession>
<dbReference type="GO" id="GO:0032259">
    <property type="term" value="P:methylation"/>
    <property type="evidence" value="ECO:0007669"/>
    <property type="project" value="UniProtKB-KW"/>
</dbReference>
<keyword evidence="1" id="KW-0966">Cell projection</keyword>
<reference evidence="1 2" key="1">
    <citation type="submission" date="2018-02" db="EMBL/GenBank/DDBJ databases">
        <title>Complete genome sequencing of Faecalibacterium prausnitzii strains isolated from the human gut.</title>
        <authorList>
            <person name="Fitzgerald B.C."/>
            <person name="Shkoporov A.N."/>
            <person name="Ross P.R."/>
            <person name="Hill C."/>
        </authorList>
    </citation>
    <scope>NUCLEOTIDE SEQUENCE [LARGE SCALE GENOMIC DNA]</scope>
    <source>
        <strain evidence="1 2">APC942/31-1</strain>
    </source>
</reference>
<comment type="caution">
    <text evidence="1">The sequence shown here is derived from an EMBL/GenBank/DDBJ whole genome shotgun (WGS) entry which is preliminary data.</text>
</comment>
<sequence>MELLKPDYYDEFTCIADKCTISCCREWKINIDDETYRNWKTIQPPSEVPGHRSCLQAYTMKKDGSRIMKMTEEHDCPFLAKNRLCYLVSAYGDSMLSETCQIFPREIHEFQDHKEATMMPCCPAVLDIWKEKKRIAFPETPKEKEQPLFLVRRKVMDLIMDPEKTPEEILLESFYVLKELHWNMPLTTELVEDYFSEKTIRQLEHAINEIELPVLDTMDECNELLQDLAVNYRKEGLYRKYLEPVMELAEELSEEYEEEELVEAREDFYRKFRVYEDLLRSFLANEVYSDLLTPEGDLEDALVHMQWIGMEYATIRQAVFLRWQKDGRGSLPYETLRDYMVVISRMTGYEEDDIREYLENSFEELLWEWGYFALITGK</sequence>
<evidence type="ECO:0000313" key="2">
    <source>
        <dbReference type="Proteomes" id="UP000253208"/>
    </source>
</evidence>
<keyword evidence="1" id="KW-0282">Flagellum</keyword>
<keyword evidence="1" id="KW-0808">Transferase</keyword>
<proteinExistence type="predicted"/>
<gene>
    <name evidence="1" type="ORF">C4886_14180</name>
</gene>